<evidence type="ECO:0000256" key="4">
    <source>
        <dbReference type="ARBA" id="ARBA00023163"/>
    </source>
</evidence>
<dbReference type="PROSITE" id="PS50931">
    <property type="entry name" value="HTH_LYSR"/>
    <property type="match status" value="1"/>
</dbReference>
<dbReference type="Pfam" id="PF00126">
    <property type="entry name" value="HTH_1"/>
    <property type="match status" value="1"/>
</dbReference>
<dbReference type="AlphaFoldDB" id="A0A1I0DBI8"/>
<dbReference type="RefSeq" id="WP_074649064.1">
    <property type="nucleotide sequence ID" value="NZ_FOIL01000011.1"/>
</dbReference>
<dbReference type="InterPro" id="IPR000847">
    <property type="entry name" value="LysR_HTH_N"/>
</dbReference>
<dbReference type="CDD" id="cd05466">
    <property type="entry name" value="PBP2_LTTR_substrate"/>
    <property type="match status" value="1"/>
</dbReference>
<evidence type="ECO:0000313" key="6">
    <source>
        <dbReference type="EMBL" id="SET29315.1"/>
    </source>
</evidence>
<evidence type="ECO:0000256" key="2">
    <source>
        <dbReference type="ARBA" id="ARBA00023015"/>
    </source>
</evidence>
<proteinExistence type="inferred from homology"/>
<dbReference type="GO" id="GO:0032993">
    <property type="term" value="C:protein-DNA complex"/>
    <property type="evidence" value="ECO:0007669"/>
    <property type="project" value="TreeGrafter"/>
</dbReference>
<evidence type="ECO:0000313" key="7">
    <source>
        <dbReference type="Proteomes" id="UP000199820"/>
    </source>
</evidence>
<feature type="domain" description="HTH lysR-type" evidence="5">
    <location>
        <begin position="1"/>
        <end position="57"/>
    </location>
</feature>
<dbReference type="PANTHER" id="PTHR30346">
    <property type="entry name" value="TRANSCRIPTIONAL DUAL REGULATOR HCAR-RELATED"/>
    <property type="match status" value="1"/>
</dbReference>
<dbReference type="EMBL" id="FOIL01000011">
    <property type="protein sequence ID" value="SET29315.1"/>
    <property type="molecule type" value="Genomic_DNA"/>
</dbReference>
<evidence type="ECO:0000256" key="3">
    <source>
        <dbReference type="ARBA" id="ARBA00023125"/>
    </source>
</evidence>
<dbReference type="InterPro" id="IPR036388">
    <property type="entry name" value="WH-like_DNA-bd_sf"/>
</dbReference>
<accession>A0A1I0DBI8</accession>
<protein>
    <submittedName>
        <fullName evidence="6">DNA-binding transcriptional regulator, LysR family</fullName>
    </submittedName>
</protein>
<organism evidence="6 7">
    <name type="scientific">[Clostridium] aminophilum</name>
    <dbReference type="NCBI Taxonomy" id="1526"/>
    <lineage>
        <taxon>Bacteria</taxon>
        <taxon>Bacillati</taxon>
        <taxon>Bacillota</taxon>
        <taxon>Clostridia</taxon>
        <taxon>Lachnospirales</taxon>
        <taxon>Lachnospiraceae</taxon>
    </lineage>
</organism>
<evidence type="ECO:0000256" key="1">
    <source>
        <dbReference type="ARBA" id="ARBA00009437"/>
    </source>
</evidence>
<name>A0A1I0DBI8_9FIRM</name>
<dbReference type="Gene3D" id="3.40.190.290">
    <property type="match status" value="1"/>
</dbReference>
<dbReference type="PRINTS" id="PR00039">
    <property type="entry name" value="HTHLYSR"/>
</dbReference>
<keyword evidence="7" id="KW-1185">Reference proteome</keyword>
<dbReference type="InterPro" id="IPR036390">
    <property type="entry name" value="WH_DNA-bd_sf"/>
</dbReference>
<reference evidence="7" key="1">
    <citation type="submission" date="2016-10" db="EMBL/GenBank/DDBJ databases">
        <authorList>
            <person name="Varghese N."/>
            <person name="Submissions S."/>
        </authorList>
    </citation>
    <scope>NUCLEOTIDE SEQUENCE [LARGE SCALE GENOMIC DNA]</scope>
    <source>
        <strain evidence="7">KH1P1</strain>
    </source>
</reference>
<gene>
    <name evidence="6" type="ORF">SAMN04487771_101126</name>
</gene>
<dbReference type="OrthoDB" id="9803735at2"/>
<dbReference type="PANTHER" id="PTHR30346:SF28">
    <property type="entry name" value="HTH-TYPE TRANSCRIPTIONAL REGULATOR CYNR"/>
    <property type="match status" value="1"/>
</dbReference>
<comment type="similarity">
    <text evidence="1">Belongs to the LysR transcriptional regulatory family.</text>
</comment>
<sequence>MNLNSLRYFLEVCKDLNMSRTARRLYLSQQALSLQIRNLEEFYGVTLFERKPALRLTPAGESLRITAEQILRENDDLINRFSAISRSHYGTLRIGISTVRSELCFPDILPRFRKKWPNIRISLVDRGTDDLLRDLADHRLDLIFAPIESPRYLQRFPDEFSKRFLTRERTCLILSDELLRQYFGQKAPEIRNRALSGTDLTEFSEIPYLLQNPGSHMRAIADECFHNAGFRPNVYMESASVDLLQSLYPGSYGAFFVRSSRCPQLRRLYPDINIFPIRQGTDFVDVPLYLLFHNTEPRPAHITDFIEFTAEAWKSISLM</sequence>
<dbReference type="Proteomes" id="UP000199820">
    <property type="component" value="Unassembled WGS sequence"/>
</dbReference>
<keyword evidence="4" id="KW-0804">Transcription</keyword>
<keyword evidence="3 6" id="KW-0238">DNA-binding</keyword>
<dbReference type="eggNOG" id="COG0583">
    <property type="taxonomic scope" value="Bacteria"/>
</dbReference>
<evidence type="ECO:0000259" key="5">
    <source>
        <dbReference type="PROSITE" id="PS50931"/>
    </source>
</evidence>
<dbReference type="GO" id="GO:0003700">
    <property type="term" value="F:DNA-binding transcription factor activity"/>
    <property type="evidence" value="ECO:0007669"/>
    <property type="project" value="InterPro"/>
</dbReference>
<dbReference type="STRING" id="1526.SAMN02910262_02628"/>
<dbReference type="Pfam" id="PF03466">
    <property type="entry name" value="LysR_substrate"/>
    <property type="match status" value="1"/>
</dbReference>
<keyword evidence="2" id="KW-0805">Transcription regulation</keyword>
<dbReference type="SUPFAM" id="SSF53850">
    <property type="entry name" value="Periplasmic binding protein-like II"/>
    <property type="match status" value="1"/>
</dbReference>
<dbReference type="Gene3D" id="1.10.10.10">
    <property type="entry name" value="Winged helix-like DNA-binding domain superfamily/Winged helix DNA-binding domain"/>
    <property type="match status" value="1"/>
</dbReference>
<dbReference type="GO" id="GO:0003677">
    <property type="term" value="F:DNA binding"/>
    <property type="evidence" value="ECO:0007669"/>
    <property type="project" value="UniProtKB-KW"/>
</dbReference>
<dbReference type="InterPro" id="IPR005119">
    <property type="entry name" value="LysR_subst-bd"/>
</dbReference>
<dbReference type="SUPFAM" id="SSF46785">
    <property type="entry name" value="Winged helix' DNA-binding domain"/>
    <property type="match status" value="1"/>
</dbReference>